<dbReference type="InterPro" id="IPR000425">
    <property type="entry name" value="MIP"/>
</dbReference>
<comment type="catalytic activity">
    <reaction evidence="9">
        <text>glycerol(in) = glycerol(out)</text>
        <dbReference type="Rhea" id="RHEA:29675"/>
        <dbReference type="ChEBI" id="CHEBI:17754"/>
    </reaction>
</comment>
<dbReference type="PROSITE" id="PS00221">
    <property type="entry name" value="MIP"/>
    <property type="match status" value="1"/>
</dbReference>
<dbReference type="FunFam" id="1.20.1080.10:FF:000027">
    <property type="entry name" value="MIP aquaporin"/>
    <property type="match status" value="1"/>
</dbReference>
<keyword evidence="3 10" id="KW-0813">Transport</keyword>
<comment type="catalytic activity">
    <reaction evidence="8">
        <text>H2O(in) = H2O(out)</text>
        <dbReference type="Rhea" id="RHEA:29667"/>
        <dbReference type="ChEBI" id="CHEBI:15377"/>
    </reaction>
</comment>
<dbReference type="CDD" id="cd00333">
    <property type="entry name" value="MIP"/>
    <property type="match status" value="1"/>
</dbReference>
<evidence type="ECO:0000256" key="3">
    <source>
        <dbReference type="ARBA" id="ARBA00022448"/>
    </source>
</evidence>
<gene>
    <name evidence="12" type="ORF">CCUS01_08422</name>
</gene>
<evidence type="ECO:0000256" key="10">
    <source>
        <dbReference type="RuleBase" id="RU000477"/>
    </source>
</evidence>
<dbReference type="EMBL" id="MPDP01000268">
    <property type="protein sequence ID" value="KAK1463017.1"/>
    <property type="molecule type" value="Genomic_DNA"/>
</dbReference>
<evidence type="ECO:0000256" key="6">
    <source>
        <dbReference type="ARBA" id="ARBA00022989"/>
    </source>
</evidence>
<evidence type="ECO:0000256" key="7">
    <source>
        <dbReference type="ARBA" id="ARBA00023136"/>
    </source>
</evidence>
<dbReference type="Proteomes" id="UP001239213">
    <property type="component" value="Unassembled WGS sequence"/>
</dbReference>
<dbReference type="PRINTS" id="PR00783">
    <property type="entry name" value="MINTRINSICP"/>
</dbReference>
<keyword evidence="7 11" id="KW-0472">Membrane</keyword>
<feature type="transmembrane region" description="Helical" evidence="11">
    <location>
        <begin position="273"/>
        <end position="292"/>
    </location>
</feature>
<dbReference type="PANTHER" id="PTHR43829">
    <property type="entry name" value="AQUAPORIN OR AQUAGLYCEROPORIN RELATED"/>
    <property type="match status" value="1"/>
</dbReference>
<comment type="caution">
    <text evidence="12">The sequence shown here is derived from an EMBL/GenBank/DDBJ whole genome shotgun (WGS) entry which is preliminary data.</text>
</comment>
<dbReference type="InterPro" id="IPR023271">
    <property type="entry name" value="Aquaporin-like"/>
</dbReference>
<name>A0AAI9XU19_9PEZI</name>
<dbReference type="Pfam" id="PF00230">
    <property type="entry name" value="MIP"/>
    <property type="match status" value="1"/>
</dbReference>
<evidence type="ECO:0000256" key="2">
    <source>
        <dbReference type="ARBA" id="ARBA00006175"/>
    </source>
</evidence>
<comment type="subcellular location">
    <subcellularLocation>
        <location evidence="1">Membrane</location>
        <topology evidence="1">Multi-pass membrane protein</topology>
    </subcellularLocation>
</comment>
<dbReference type="NCBIfam" id="TIGR00861">
    <property type="entry name" value="MIP"/>
    <property type="match status" value="1"/>
</dbReference>
<proteinExistence type="inferred from homology"/>
<keyword evidence="5" id="KW-0677">Repeat</keyword>
<sequence>MGWTWDDTLARPSSISSSHLHLTVPAFLIFSPSPSPLLLKVLLTPHPSIHLTTLEPLRPFERNRKRYRIEVLMVITVHTAESVSESSSVGKQHIPTYKHDMGGEETHEEHAVGSMLPPHHEEEQLWWSRIRENCQEGFSEFFGTMIMILFGDGVVAQVVLSNSTKGDYQSISWGWGLAVMLGVYVGKKSGGHLNPAVTLANCVYRGHPWRKFPVYFMGQLLGAMAGAFIVYGNYISAIDAFEGGPGIRTVGGANSTAGIFCTYPAAFMTRTGMFFSEIVASTILMFSIFALADPTNGAAGPFMPLALFFLIFGIGACFGWETGYALNLARDFGPRLVSYILGYGSEVWSAGGYYFWIPMVAPFFGTLFGGFLYDVFIFTGESPINTPYFGLTRLFRPRRDVWSNTYKNRLEKV</sequence>
<accession>A0AAI9XU19</accession>
<dbReference type="InterPro" id="IPR022357">
    <property type="entry name" value="MIP_CS"/>
</dbReference>
<feature type="transmembrane region" description="Helical" evidence="11">
    <location>
        <begin position="214"/>
        <end position="235"/>
    </location>
</feature>
<evidence type="ECO:0000256" key="11">
    <source>
        <dbReference type="SAM" id="Phobius"/>
    </source>
</evidence>
<dbReference type="Gene3D" id="1.20.1080.10">
    <property type="entry name" value="Glycerol uptake facilitator protein"/>
    <property type="match status" value="1"/>
</dbReference>
<dbReference type="AlphaFoldDB" id="A0AAI9XU19"/>
<dbReference type="SUPFAM" id="SSF81338">
    <property type="entry name" value="Aquaporin-like"/>
    <property type="match status" value="1"/>
</dbReference>
<evidence type="ECO:0000256" key="1">
    <source>
        <dbReference type="ARBA" id="ARBA00004141"/>
    </source>
</evidence>
<evidence type="ECO:0000313" key="13">
    <source>
        <dbReference type="Proteomes" id="UP001239213"/>
    </source>
</evidence>
<dbReference type="InterPro" id="IPR050363">
    <property type="entry name" value="MIP/Aquaporin"/>
</dbReference>
<comment type="similarity">
    <text evidence="2 10">Belongs to the MIP/aquaporin (TC 1.A.8) family.</text>
</comment>
<feature type="transmembrane region" description="Helical" evidence="11">
    <location>
        <begin position="141"/>
        <end position="160"/>
    </location>
</feature>
<evidence type="ECO:0000313" key="12">
    <source>
        <dbReference type="EMBL" id="KAK1463017.1"/>
    </source>
</evidence>
<protein>
    <submittedName>
        <fullName evidence="12">MIP family channel protein</fullName>
    </submittedName>
</protein>
<keyword evidence="4 10" id="KW-0812">Transmembrane</keyword>
<keyword evidence="13" id="KW-1185">Reference proteome</keyword>
<evidence type="ECO:0000256" key="5">
    <source>
        <dbReference type="ARBA" id="ARBA00022737"/>
    </source>
</evidence>
<dbReference type="GO" id="GO:0015250">
    <property type="term" value="F:water channel activity"/>
    <property type="evidence" value="ECO:0007669"/>
    <property type="project" value="TreeGrafter"/>
</dbReference>
<keyword evidence="6 11" id="KW-1133">Transmembrane helix</keyword>
<evidence type="ECO:0000256" key="9">
    <source>
        <dbReference type="ARBA" id="ARBA00049405"/>
    </source>
</evidence>
<evidence type="ECO:0000256" key="8">
    <source>
        <dbReference type="ARBA" id="ARBA00034651"/>
    </source>
</evidence>
<feature type="transmembrane region" description="Helical" evidence="11">
    <location>
        <begin position="304"/>
        <end position="326"/>
    </location>
</feature>
<organism evidence="12 13">
    <name type="scientific">Colletotrichum cuscutae</name>
    <dbReference type="NCBI Taxonomy" id="1209917"/>
    <lineage>
        <taxon>Eukaryota</taxon>
        <taxon>Fungi</taxon>
        <taxon>Dikarya</taxon>
        <taxon>Ascomycota</taxon>
        <taxon>Pezizomycotina</taxon>
        <taxon>Sordariomycetes</taxon>
        <taxon>Hypocreomycetidae</taxon>
        <taxon>Glomerellales</taxon>
        <taxon>Glomerellaceae</taxon>
        <taxon>Colletotrichum</taxon>
        <taxon>Colletotrichum acutatum species complex</taxon>
    </lineage>
</organism>
<dbReference type="PANTHER" id="PTHR43829:SF9">
    <property type="entry name" value="AQUAPORIN-9"/>
    <property type="match status" value="1"/>
</dbReference>
<reference evidence="12" key="1">
    <citation type="submission" date="2016-11" db="EMBL/GenBank/DDBJ databases">
        <title>The genome sequence of Colletotrichum cuscutae.</title>
        <authorList>
            <person name="Baroncelli R."/>
        </authorList>
    </citation>
    <scope>NUCLEOTIDE SEQUENCE</scope>
    <source>
        <strain evidence="12">IMI 304802</strain>
    </source>
</reference>
<dbReference type="GO" id="GO:0005886">
    <property type="term" value="C:plasma membrane"/>
    <property type="evidence" value="ECO:0007669"/>
    <property type="project" value="TreeGrafter"/>
</dbReference>
<evidence type="ECO:0000256" key="4">
    <source>
        <dbReference type="ARBA" id="ARBA00022692"/>
    </source>
</evidence>
<dbReference type="GO" id="GO:0015254">
    <property type="term" value="F:glycerol channel activity"/>
    <property type="evidence" value="ECO:0007669"/>
    <property type="project" value="TreeGrafter"/>
</dbReference>